<dbReference type="RefSeq" id="XP_020986074.2">
    <property type="nucleotide sequence ID" value="XM_021130415.2"/>
</dbReference>
<dbReference type="KEGG" id="adu:110274998"/>
<protein>
    <submittedName>
        <fullName evidence="4">Uncharacterized protein LOC110274998</fullName>
    </submittedName>
</protein>
<sequence>MTVLMEIHTVSIFDHGRVLFMHMISATVALSFTMSLGYVQVILNEIKVINSILETQIEQIKELTQMVATQTRVLEEMTKTVNSTRVEAQEQNVTMTTTTCGSTKENKTARRQQTSESLNDVRQKEDGSPFTYYTHVIGYTNSTQMPDGDIGSK</sequence>
<feature type="region of interest" description="Disordered" evidence="1">
    <location>
        <begin position="95"/>
        <end position="126"/>
    </location>
</feature>
<reference evidence="4" key="2">
    <citation type="submission" date="2025-08" db="UniProtKB">
        <authorList>
            <consortium name="RefSeq"/>
        </authorList>
    </citation>
    <scope>IDENTIFICATION</scope>
    <source>
        <tissue evidence="4">Whole plant</tissue>
    </source>
</reference>
<proteinExistence type="predicted"/>
<evidence type="ECO:0000313" key="3">
    <source>
        <dbReference type="Proteomes" id="UP000515211"/>
    </source>
</evidence>
<name>A0A6P5MM47_ARADU</name>
<dbReference type="GeneID" id="110274998"/>
<evidence type="ECO:0000256" key="2">
    <source>
        <dbReference type="SAM" id="Phobius"/>
    </source>
</evidence>
<evidence type="ECO:0000256" key="1">
    <source>
        <dbReference type="SAM" id="MobiDB-lite"/>
    </source>
</evidence>
<keyword evidence="3" id="KW-1185">Reference proteome</keyword>
<accession>A0A6P5MM47</accession>
<dbReference type="AlphaFoldDB" id="A0A6P5MM47"/>
<keyword evidence="2" id="KW-0812">Transmembrane</keyword>
<reference evidence="3" key="1">
    <citation type="journal article" date="2016" name="Nat. Genet.">
        <title>The genome sequences of Arachis duranensis and Arachis ipaensis, the diploid ancestors of cultivated peanut.</title>
        <authorList>
            <person name="Bertioli D.J."/>
            <person name="Cannon S.B."/>
            <person name="Froenicke L."/>
            <person name="Huang G."/>
            <person name="Farmer A.D."/>
            <person name="Cannon E.K."/>
            <person name="Liu X."/>
            <person name="Gao D."/>
            <person name="Clevenger J."/>
            <person name="Dash S."/>
            <person name="Ren L."/>
            <person name="Moretzsohn M.C."/>
            <person name="Shirasawa K."/>
            <person name="Huang W."/>
            <person name="Vidigal B."/>
            <person name="Abernathy B."/>
            <person name="Chu Y."/>
            <person name="Niederhuth C.E."/>
            <person name="Umale P."/>
            <person name="Araujo A.C."/>
            <person name="Kozik A."/>
            <person name="Kim K.D."/>
            <person name="Burow M.D."/>
            <person name="Varshney R.K."/>
            <person name="Wang X."/>
            <person name="Zhang X."/>
            <person name="Barkley N."/>
            <person name="Guimaraes P.M."/>
            <person name="Isobe S."/>
            <person name="Guo B."/>
            <person name="Liao B."/>
            <person name="Stalker H.T."/>
            <person name="Schmitz R.J."/>
            <person name="Scheffler B.E."/>
            <person name="Leal-Bertioli S.C."/>
            <person name="Xun X."/>
            <person name="Jackson S.A."/>
            <person name="Michelmore R."/>
            <person name="Ozias-Akins P."/>
        </authorList>
    </citation>
    <scope>NUCLEOTIDE SEQUENCE [LARGE SCALE GENOMIC DNA]</scope>
    <source>
        <strain evidence="3">cv. V14167</strain>
    </source>
</reference>
<dbReference type="Proteomes" id="UP000515211">
    <property type="component" value="Chromosome 9"/>
</dbReference>
<gene>
    <name evidence="4" type="primary">LOC110274998</name>
</gene>
<evidence type="ECO:0000313" key="4">
    <source>
        <dbReference type="RefSeq" id="XP_020986074.2"/>
    </source>
</evidence>
<organism evidence="3 4">
    <name type="scientific">Arachis duranensis</name>
    <name type="common">Wild peanut</name>
    <dbReference type="NCBI Taxonomy" id="130453"/>
    <lineage>
        <taxon>Eukaryota</taxon>
        <taxon>Viridiplantae</taxon>
        <taxon>Streptophyta</taxon>
        <taxon>Embryophyta</taxon>
        <taxon>Tracheophyta</taxon>
        <taxon>Spermatophyta</taxon>
        <taxon>Magnoliopsida</taxon>
        <taxon>eudicotyledons</taxon>
        <taxon>Gunneridae</taxon>
        <taxon>Pentapetalae</taxon>
        <taxon>rosids</taxon>
        <taxon>fabids</taxon>
        <taxon>Fabales</taxon>
        <taxon>Fabaceae</taxon>
        <taxon>Papilionoideae</taxon>
        <taxon>50 kb inversion clade</taxon>
        <taxon>dalbergioids sensu lato</taxon>
        <taxon>Dalbergieae</taxon>
        <taxon>Pterocarpus clade</taxon>
        <taxon>Arachis</taxon>
    </lineage>
</organism>
<keyword evidence="2" id="KW-0472">Membrane</keyword>
<feature type="transmembrane region" description="Helical" evidence="2">
    <location>
        <begin position="20"/>
        <end position="43"/>
    </location>
</feature>
<keyword evidence="2" id="KW-1133">Transmembrane helix</keyword>